<dbReference type="GO" id="GO:0004827">
    <property type="term" value="F:proline-tRNA ligase activity"/>
    <property type="evidence" value="ECO:0007669"/>
    <property type="project" value="TreeGrafter"/>
</dbReference>
<evidence type="ECO:0000313" key="8">
    <source>
        <dbReference type="Proteomes" id="UP000540685"/>
    </source>
</evidence>
<feature type="domain" description="Aminoacyl-transfer RNA synthetases class-II family profile" evidence="6">
    <location>
        <begin position="133"/>
        <end position="288"/>
    </location>
</feature>
<dbReference type="Proteomes" id="UP000540685">
    <property type="component" value="Unassembled WGS sequence"/>
</dbReference>
<dbReference type="InterPro" id="IPR045864">
    <property type="entry name" value="aa-tRNA-synth_II/BPL/LPL"/>
</dbReference>
<evidence type="ECO:0000259" key="6">
    <source>
        <dbReference type="PROSITE" id="PS50862"/>
    </source>
</evidence>
<dbReference type="InterPro" id="IPR002314">
    <property type="entry name" value="aa-tRNA-synt_IIb"/>
</dbReference>
<gene>
    <name evidence="7" type="ORF">F4562_004697</name>
</gene>
<dbReference type="GO" id="GO:0006433">
    <property type="term" value="P:prolyl-tRNA aminoacylation"/>
    <property type="evidence" value="ECO:0007669"/>
    <property type="project" value="TreeGrafter"/>
</dbReference>
<dbReference type="SUPFAM" id="SSF55681">
    <property type="entry name" value="Class II aaRS and biotin synthetases"/>
    <property type="match status" value="1"/>
</dbReference>
<evidence type="ECO:0000256" key="2">
    <source>
        <dbReference type="ARBA" id="ARBA00022741"/>
    </source>
</evidence>
<evidence type="ECO:0000256" key="5">
    <source>
        <dbReference type="ARBA" id="ARBA00023146"/>
    </source>
</evidence>
<keyword evidence="1" id="KW-0436">Ligase</keyword>
<dbReference type="PANTHER" id="PTHR42753:SF2">
    <property type="entry name" value="PROLINE--TRNA LIGASE"/>
    <property type="match status" value="1"/>
</dbReference>
<dbReference type="PANTHER" id="PTHR42753">
    <property type="entry name" value="MITOCHONDRIAL RIBOSOME PROTEIN L39/PROLYL-TRNA LIGASE FAMILY MEMBER"/>
    <property type="match status" value="1"/>
</dbReference>
<keyword evidence="2" id="KW-0547">Nucleotide-binding</keyword>
<dbReference type="Pfam" id="PF00587">
    <property type="entry name" value="tRNA-synt_2b"/>
    <property type="match status" value="1"/>
</dbReference>
<dbReference type="RefSeq" id="WP_184541155.1">
    <property type="nucleotide sequence ID" value="NZ_JACHMP010000001.1"/>
</dbReference>
<evidence type="ECO:0000256" key="4">
    <source>
        <dbReference type="ARBA" id="ARBA00022917"/>
    </source>
</evidence>
<dbReference type="EMBL" id="JACHMP010000001">
    <property type="protein sequence ID" value="MBB5821635.1"/>
    <property type="molecule type" value="Genomic_DNA"/>
</dbReference>
<proteinExistence type="predicted"/>
<evidence type="ECO:0000256" key="1">
    <source>
        <dbReference type="ARBA" id="ARBA00022598"/>
    </source>
</evidence>
<name>A0A7W9MI55_9ACTN</name>
<evidence type="ECO:0000313" key="7">
    <source>
        <dbReference type="EMBL" id="MBB5821635.1"/>
    </source>
</evidence>
<keyword evidence="5 7" id="KW-0030">Aminoacyl-tRNA synthetase</keyword>
<protein>
    <submittedName>
        <fullName evidence="7">Prolyl-tRNA synthetase</fullName>
    </submittedName>
</protein>
<dbReference type="AlphaFoldDB" id="A0A7W9MI55"/>
<organism evidence="7 8">
    <name type="scientific">Streptosporangium becharense</name>
    <dbReference type="NCBI Taxonomy" id="1816182"/>
    <lineage>
        <taxon>Bacteria</taxon>
        <taxon>Bacillati</taxon>
        <taxon>Actinomycetota</taxon>
        <taxon>Actinomycetes</taxon>
        <taxon>Streptosporangiales</taxon>
        <taxon>Streptosporangiaceae</taxon>
        <taxon>Streptosporangium</taxon>
    </lineage>
</organism>
<evidence type="ECO:0000256" key="3">
    <source>
        <dbReference type="ARBA" id="ARBA00022840"/>
    </source>
</evidence>
<dbReference type="InterPro" id="IPR050062">
    <property type="entry name" value="Pro-tRNA_synthetase"/>
</dbReference>
<dbReference type="PROSITE" id="PS50862">
    <property type="entry name" value="AA_TRNA_LIGASE_II"/>
    <property type="match status" value="1"/>
</dbReference>
<dbReference type="Gene3D" id="3.30.930.10">
    <property type="entry name" value="Bira Bifunctional Protein, Domain 2"/>
    <property type="match status" value="1"/>
</dbReference>
<accession>A0A7W9MI55</accession>
<keyword evidence="3" id="KW-0067">ATP-binding</keyword>
<dbReference type="SUPFAM" id="SSF52954">
    <property type="entry name" value="Class II aaRS ABD-related"/>
    <property type="match status" value="1"/>
</dbReference>
<sequence length="391" mass="43726">MGITVLRSDPWLWPSFSDFSSGTLDRSRLEALIADKSIGAGLLTWSPVGLRIREALCDRLRYEIAAAHFQEIEFPLLLPPELSLEVERLRPHQHQMYRAQAPISGVVGLGATYEETFEHWIAGRGLFTRDEIRLFQIGPKFRHVDSPKRLIRLRQFIMCDLYASARTREDLRKIHAEVEGTFERFLDWMGIPYARVEVLERDLAYVQFVVHDAGGEERLDERGVSIRASESFGDLRDVGRTSTVAMYMEVATSRQEEHAIAGSYGWGIERLINLVLDRACGTGFRSMPGPLRPFQFAVLAHPSLSRDEISGLRDVLGRTLSGDVACLLDDAVRQSFGMREDRAVALGCDLVVVIGKRELEEGTAIVVRSPLDGPQTVSLGDLPGMLSGNGM</sequence>
<dbReference type="InterPro" id="IPR006195">
    <property type="entry name" value="aa-tRNA-synth_II"/>
</dbReference>
<keyword evidence="8" id="KW-1185">Reference proteome</keyword>
<comment type="caution">
    <text evidence="7">The sequence shown here is derived from an EMBL/GenBank/DDBJ whole genome shotgun (WGS) entry which is preliminary data.</text>
</comment>
<dbReference type="GO" id="GO:0005524">
    <property type="term" value="F:ATP binding"/>
    <property type="evidence" value="ECO:0007669"/>
    <property type="project" value="UniProtKB-KW"/>
</dbReference>
<reference evidence="7 8" key="1">
    <citation type="submission" date="2020-08" db="EMBL/GenBank/DDBJ databases">
        <title>Sequencing the genomes of 1000 actinobacteria strains.</title>
        <authorList>
            <person name="Klenk H.-P."/>
        </authorList>
    </citation>
    <scope>NUCLEOTIDE SEQUENCE [LARGE SCALE GENOMIC DNA]</scope>
    <source>
        <strain evidence="7 8">DSM 46887</strain>
    </source>
</reference>
<keyword evidence="4" id="KW-0648">Protein biosynthesis</keyword>